<feature type="transmembrane region" description="Helical" evidence="2">
    <location>
        <begin position="197"/>
        <end position="220"/>
    </location>
</feature>
<dbReference type="EMBL" id="MU006230">
    <property type="protein sequence ID" value="KAF2824395.1"/>
    <property type="molecule type" value="Genomic_DNA"/>
</dbReference>
<evidence type="ECO:0000256" key="1">
    <source>
        <dbReference type="SAM" id="MobiDB-lite"/>
    </source>
</evidence>
<keyword evidence="4" id="KW-1185">Reference proteome</keyword>
<organism evidence="3 4">
    <name type="scientific">Ophiobolus disseminans</name>
    <dbReference type="NCBI Taxonomy" id="1469910"/>
    <lineage>
        <taxon>Eukaryota</taxon>
        <taxon>Fungi</taxon>
        <taxon>Dikarya</taxon>
        <taxon>Ascomycota</taxon>
        <taxon>Pezizomycotina</taxon>
        <taxon>Dothideomycetes</taxon>
        <taxon>Pleosporomycetidae</taxon>
        <taxon>Pleosporales</taxon>
        <taxon>Pleosporineae</taxon>
        <taxon>Phaeosphaeriaceae</taxon>
        <taxon>Ophiobolus</taxon>
    </lineage>
</organism>
<sequence>MPRPNPLPSLSFLSLILNAHSTRWPSSSRNAIFLLILCLILCVAQFAVILTLGIKLLHMPKTVMCYQPVADLGWVQRDVKYPVTVLGLEMGMGMQGEGERFGVGRNSGVVGIAYAAIITPVVINTLLIILGWLHFRKAGISNRTGVFCGFTALCLLIIGTLQDAWLGPDLHSTRKATPCYLEYDTFAAAKHERNVRLALGVCSEIFSGLGALCMALYLALAISACRQNRKDAAQSQTRMHILETPRAPANTPDNSLHSLQLHPHPHPQPHPAASISCAHLPSHTDAVPTITAAEPASNPASETASTQGQYTRSEDEEASLGREVDGWTPLNADEVREAARAGGEEAVKKDEDVDEESDRRKDSRNH</sequence>
<feature type="transmembrane region" description="Helical" evidence="2">
    <location>
        <begin position="144"/>
        <end position="166"/>
    </location>
</feature>
<dbReference type="OrthoDB" id="3800008at2759"/>
<evidence type="ECO:0000313" key="4">
    <source>
        <dbReference type="Proteomes" id="UP000799424"/>
    </source>
</evidence>
<feature type="transmembrane region" description="Helical" evidence="2">
    <location>
        <begin position="109"/>
        <end position="132"/>
    </location>
</feature>
<feature type="transmembrane region" description="Helical" evidence="2">
    <location>
        <begin position="31"/>
        <end position="54"/>
    </location>
</feature>
<keyword evidence="2" id="KW-0812">Transmembrane</keyword>
<feature type="region of interest" description="Disordered" evidence="1">
    <location>
        <begin position="292"/>
        <end position="366"/>
    </location>
</feature>
<dbReference type="AlphaFoldDB" id="A0A6A6ZVP5"/>
<proteinExistence type="predicted"/>
<feature type="compositionally biased region" description="Basic and acidic residues" evidence="1">
    <location>
        <begin position="333"/>
        <end position="366"/>
    </location>
</feature>
<keyword evidence="2" id="KW-1133">Transmembrane helix</keyword>
<evidence type="ECO:0000313" key="3">
    <source>
        <dbReference type="EMBL" id="KAF2824395.1"/>
    </source>
</evidence>
<reference evidence="3" key="1">
    <citation type="journal article" date="2020" name="Stud. Mycol.">
        <title>101 Dothideomycetes genomes: a test case for predicting lifestyles and emergence of pathogens.</title>
        <authorList>
            <person name="Haridas S."/>
            <person name="Albert R."/>
            <person name="Binder M."/>
            <person name="Bloem J."/>
            <person name="Labutti K."/>
            <person name="Salamov A."/>
            <person name="Andreopoulos B."/>
            <person name="Baker S."/>
            <person name="Barry K."/>
            <person name="Bills G."/>
            <person name="Bluhm B."/>
            <person name="Cannon C."/>
            <person name="Castanera R."/>
            <person name="Culley D."/>
            <person name="Daum C."/>
            <person name="Ezra D."/>
            <person name="Gonzalez J."/>
            <person name="Henrissat B."/>
            <person name="Kuo A."/>
            <person name="Liang C."/>
            <person name="Lipzen A."/>
            <person name="Lutzoni F."/>
            <person name="Magnuson J."/>
            <person name="Mondo S."/>
            <person name="Nolan M."/>
            <person name="Ohm R."/>
            <person name="Pangilinan J."/>
            <person name="Park H.-J."/>
            <person name="Ramirez L."/>
            <person name="Alfaro M."/>
            <person name="Sun H."/>
            <person name="Tritt A."/>
            <person name="Yoshinaga Y."/>
            <person name="Zwiers L.-H."/>
            <person name="Turgeon B."/>
            <person name="Goodwin S."/>
            <person name="Spatafora J."/>
            <person name="Crous P."/>
            <person name="Grigoriev I."/>
        </authorList>
    </citation>
    <scope>NUCLEOTIDE SEQUENCE</scope>
    <source>
        <strain evidence="3">CBS 113818</strain>
    </source>
</reference>
<accession>A0A6A6ZVP5</accession>
<name>A0A6A6ZVP5_9PLEO</name>
<keyword evidence="2" id="KW-0472">Membrane</keyword>
<gene>
    <name evidence="3" type="ORF">CC86DRAFT_55023</name>
</gene>
<feature type="compositionally biased region" description="Polar residues" evidence="1">
    <location>
        <begin position="298"/>
        <end position="311"/>
    </location>
</feature>
<evidence type="ECO:0000256" key="2">
    <source>
        <dbReference type="SAM" id="Phobius"/>
    </source>
</evidence>
<dbReference type="Proteomes" id="UP000799424">
    <property type="component" value="Unassembled WGS sequence"/>
</dbReference>
<feature type="region of interest" description="Disordered" evidence="1">
    <location>
        <begin position="245"/>
        <end position="276"/>
    </location>
</feature>
<protein>
    <submittedName>
        <fullName evidence="3">Uncharacterized protein</fullName>
    </submittedName>
</protein>